<proteinExistence type="predicted"/>
<gene>
    <name evidence="2" type="ORF">FHR82_005239</name>
</gene>
<dbReference type="PANTHER" id="PTHR43244">
    <property type="match status" value="1"/>
</dbReference>
<name>A0A7W7VG41_9PSEU</name>
<evidence type="ECO:0000259" key="1">
    <source>
        <dbReference type="Pfam" id="PF00296"/>
    </source>
</evidence>
<dbReference type="Gene3D" id="3.20.20.30">
    <property type="entry name" value="Luciferase-like domain"/>
    <property type="match status" value="1"/>
</dbReference>
<dbReference type="GO" id="GO:0016705">
    <property type="term" value="F:oxidoreductase activity, acting on paired donors, with incorporation or reduction of molecular oxygen"/>
    <property type="evidence" value="ECO:0007669"/>
    <property type="project" value="InterPro"/>
</dbReference>
<comment type="caution">
    <text evidence="2">The sequence shown here is derived from an EMBL/GenBank/DDBJ whole genome shotgun (WGS) entry which is preliminary data.</text>
</comment>
<evidence type="ECO:0000313" key="2">
    <source>
        <dbReference type="EMBL" id="MBB4908986.1"/>
    </source>
</evidence>
<feature type="domain" description="Luciferase-like" evidence="1">
    <location>
        <begin position="17"/>
        <end position="221"/>
    </location>
</feature>
<dbReference type="EMBL" id="JACHJQ010000005">
    <property type="protein sequence ID" value="MBB4908986.1"/>
    <property type="molecule type" value="Genomic_DNA"/>
</dbReference>
<accession>A0A7W7VG41</accession>
<evidence type="ECO:0000313" key="3">
    <source>
        <dbReference type="Proteomes" id="UP000520767"/>
    </source>
</evidence>
<dbReference type="Pfam" id="PF00296">
    <property type="entry name" value="Bac_luciferase"/>
    <property type="match status" value="1"/>
</dbReference>
<organism evidence="2 3">
    <name type="scientific">Actinophytocola algeriensis</name>
    <dbReference type="NCBI Taxonomy" id="1768010"/>
    <lineage>
        <taxon>Bacteria</taxon>
        <taxon>Bacillati</taxon>
        <taxon>Actinomycetota</taxon>
        <taxon>Actinomycetes</taxon>
        <taxon>Pseudonocardiales</taxon>
        <taxon>Pseudonocardiaceae</taxon>
    </lineage>
</organism>
<dbReference type="Proteomes" id="UP000520767">
    <property type="component" value="Unassembled WGS sequence"/>
</dbReference>
<dbReference type="SUPFAM" id="SSF51679">
    <property type="entry name" value="Bacterial luciferase-like"/>
    <property type="match status" value="1"/>
</dbReference>
<sequence length="269" mass="28649">MKIGYWHTLFGDGIHPVELGRALEERGVDALFVGEHTNLPVAGAEDLPDDQRHSHPRLTDPLVTLAVVAGATERLTLGTSVLLAAQHEPIATAKAIASLDAFTGGRVVIGVGAGWHDGELAAHGVDPKQKVAVLREHVLAMRAIWSHDEAEFHGEHVDFGPLYSWPKPPSGPQVLVGGGRKPAARKIAEYADGWLPIYPGDPDTLVGDIATLREQVGRDVPVTVMNAPADKDVLARLADAGIERALLELPRAGRDATLRTLDGHAGLIT</sequence>
<dbReference type="InterPro" id="IPR011251">
    <property type="entry name" value="Luciferase-like_dom"/>
</dbReference>
<dbReference type="NCBIfam" id="TIGR03619">
    <property type="entry name" value="F420_Rv2161c"/>
    <property type="match status" value="1"/>
</dbReference>
<dbReference type="RefSeq" id="WP_184813051.1">
    <property type="nucleotide sequence ID" value="NZ_JACHJQ010000005.1"/>
</dbReference>
<reference evidence="2 3" key="1">
    <citation type="submission" date="2020-08" db="EMBL/GenBank/DDBJ databases">
        <title>Genomic Encyclopedia of Type Strains, Phase III (KMG-III): the genomes of soil and plant-associated and newly described type strains.</title>
        <authorList>
            <person name="Whitman W."/>
        </authorList>
    </citation>
    <scope>NUCLEOTIDE SEQUENCE [LARGE SCALE GENOMIC DNA]</scope>
    <source>
        <strain evidence="2 3">CECT 8960</strain>
    </source>
</reference>
<dbReference type="PANTHER" id="PTHR43244:SF2">
    <property type="entry name" value="CONSERVED HYPOTHETICAL ALANINE AND PROLINE-RICH PROTEIN"/>
    <property type="match status" value="1"/>
</dbReference>
<protein>
    <submittedName>
        <fullName evidence="2">Putative F420-dependent oxidoreductase</fullName>
    </submittedName>
</protein>
<dbReference type="InterPro" id="IPR019921">
    <property type="entry name" value="Lucif-like_OxRdtase_Rv2161c"/>
</dbReference>
<dbReference type="InterPro" id="IPR050564">
    <property type="entry name" value="F420-G6PD/mer"/>
</dbReference>
<dbReference type="InterPro" id="IPR036661">
    <property type="entry name" value="Luciferase-like_sf"/>
</dbReference>
<dbReference type="AlphaFoldDB" id="A0A7W7VG41"/>
<keyword evidence="3" id="KW-1185">Reference proteome</keyword>